<evidence type="ECO:0000313" key="2">
    <source>
        <dbReference type="Proteomes" id="UP000236736"/>
    </source>
</evidence>
<dbReference type="EMBL" id="FNVR01000001">
    <property type="protein sequence ID" value="SEF43556.1"/>
    <property type="molecule type" value="Genomic_DNA"/>
</dbReference>
<gene>
    <name evidence="1" type="ORF">SAMN03080598_00195</name>
</gene>
<proteinExistence type="predicted"/>
<accession>A0A1H5RYX0</accession>
<protein>
    <submittedName>
        <fullName evidence="1">Uncharacterized protein</fullName>
    </submittedName>
</protein>
<dbReference type="AlphaFoldDB" id="A0A1H5RYX0"/>
<name>A0A1H5RYX0_9BACT</name>
<organism evidence="1 2">
    <name type="scientific">Algoriphagus boritolerans DSM 17298 = JCM 18970</name>
    <dbReference type="NCBI Taxonomy" id="1120964"/>
    <lineage>
        <taxon>Bacteria</taxon>
        <taxon>Pseudomonadati</taxon>
        <taxon>Bacteroidota</taxon>
        <taxon>Cytophagia</taxon>
        <taxon>Cytophagales</taxon>
        <taxon>Cyclobacteriaceae</taxon>
        <taxon>Algoriphagus</taxon>
    </lineage>
</organism>
<sequence>MQENKIHFWEKMLNSNSCNCLKMGFFNKGFIAYQTGKIQTSLLDLQLEIWIYLLPEIE</sequence>
<evidence type="ECO:0000313" key="1">
    <source>
        <dbReference type="EMBL" id="SEF43556.1"/>
    </source>
</evidence>
<reference evidence="2" key="1">
    <citation type="submission" date="2016-10" db="EMBL/GenBank/DDBJ databases">
        <authorList>
            <person name="Varghese N."/>
            <person name="Submissions S."/>
        </authorList>
    </citation>
    <scope>NUCLEOTIDE SEQUENCE [LARGE SCALE GENOMIC DNA]</scope>
    <source>
        <strain evidence="2">DSM 17298</strain>
    </source>
</reference>
<dbReference type="Proteomes" id="UP000236736">
    <property type="component" value="Unassembled WGS sequence"/>
</dbReference>
<keyword evidence="2" id="KW-1185">Reference proteome</keyword>
<dbReference type="RefSeq" id="WP_160111187.1">
    <property type="nucleotide sequence ID" value="NZ_FNVR01000001.1"/>
</dbReference>